<evidence type="ECO:0000313" key="3">
    <source>
        <dbReference type="Proteomes" id="UP001221898"/>
    </source>
</evidence>
<comment type="caution">
    <text evidence="2">The sequence shown here is derived from an EMBL/GenBank/DDBJ whole genome shotgun (WGS) entry which is preliminary data.</text>
</comment>
<dbReference type="EMBL" id="JAINUG010000011">
    <property type="protein sequence ID" value="KAJ8414745.1"/>
    <property type="molecule type" value="Genomic_DNA"/>
</dbReference>
<reference evidence="2" key="1">
    <citation type="journal article" date="2023" name="Science">
        <title>Genome structures resolve the early diversification of teleost fishes.</title>
        <authorList>
            <person name="Parey E."/>
            <person name="Louis A."/>
            <person name="Montfort J."/>
            <person name="Bouchez O."/>
            <person name="Roques C."/>
            <person name="Iampietro C."/>
            <person name="Lluch J."/>
            <person name="Castinel A."/>
            <person name="Donnadieu C."/>
            <person name="Desvignes T."/>
            <person name="Floi Bucao C."/>
            <person name="Jouanno E."/>
            <person name="Wen M."/>
            <person name="Mejri S."/>
            <person name="Dirks R."/>
            <person name="Jansen H."/>
            <person name="Henkel C."/>
            <person name="Chen W.J."/>
            <person name="Zahm M."/>
            <person name="Cabau C."/>
            <person name="Klopp C."/>
            <person name="Thompson A.W."/>
            <person name="Robinson-Rechavi M."/>
            <person name="Braasch I."/>
            <person name="Lecointre G."/>
            <person name="Bobe J."/>
            <person name="Postlethwait J.H."/>
            <person name="Berthelot C."/>
            <person name="Roest Crollius H."/>
            <person name="Guiguen Y."/>
        </authorList>
    </citation>
    <scope>NUCLEOTIDE SEQUENCE</scope>
    <source>
        <strain evidence="2">NC1722</strain>
    </source>
</reference>
<keyword evidence="3" id="KW-1185">Reference proteome</keyword>
<organism evidence="2 3">
    <name type="scientific">Aldrovandia affinis</name>
    <dbReference type="NCBI Taxonomy" id="143900"/>
    <lineage>
        <taxon>Eukaryota</taxon>
        <taxon>Metazoa</taxon>
        <taxon>Chordata</taxon>
        <taxon>Craniata</taxon>
        <taxon>Vertebrata</taxon>
        <taxon>Euteleostomi</taxon>
        <taxon>Actinopterygii</taxon>
        <taxon>Neopterygii</taxon>
        <taxon>Teleostei</taxon>
        <taxon>Notacanthiformes</taxon>
        <taxon>Halosauridae</taxon>
        <taxon>Aldrovandia</taxon>
    </lineage>
</organism>
<gene>
    <name evidence="2" type="ORF">AAFF_G00022680</name>
</gene>
<dbReference type="Proteomes" id="UP001221898">
    <property type="component" value="Unassembled WGS sequence"/>
</dbReference>
<accession>A0AAD7T5M9</accession>
<feature type="compositionally biased region" description="Polar residues" evidence="1">
    <location>
        <begin position="28"/>
        <end position="37"/>
    </location>
</feature>
<feature type="region of interest" description="Disordered" evidence="1">
    <location>
        <begin position="23"/>
        <end position="53"/>
    </location>
</feature>
<evidence type="ECO:0000256" key="1">
    <source>
        <dbReference type="SAM" id="MobiDB-lite"/>
    </source>
</evidence>
<proteinExistence type="predicted"/>
<protein>
    <submittedName>
        <fullName evidence="2">Uncharacterized protein</fullName>
    </submittedName>
</protein>
<name>A0AAD7T5M9_9TELE</name>
<evidence type="ECO:0000313" key="2">
    <source>
        <dbReference type="EMBL" id="KAJ8414745.1"/>
    </source>
</evidence>
<sequence length="94" mass="10230">MSTVSAPVASLPRCVLAAASALGVRPPSHNNNKNRACQPSRDKERERQTAGQGNKFNVLILSGTFRTESEGGFPCFPSLSEVGLQWRRWAFPGE</sequence>
<dbReference type="AlphaFoldDB" id="A0AAD7T5M9"/>